<dbReference type="PANTHER" id="PTHR31194">
    <property type="entry name" value="SHN SHINE , DNA BINDING / TRANSCRIPTION FACTOR"/>
    <property type="match status" value="1"/>
</dbReference>
<dbReference type="GO" id="GO:0003700">
    <property type="term" value="F:DNA-binding transcription factor activity"/>
    <property type="evidence" value="ECO:0007669"/>
    <property type="project" value="InterPro"/>
</dbReference>
<keyword evidence="5" id="KW-0010">Activator</keyword>
<evidence type="ECO:0000256" key="3">
    <source>
        <dbReference type="ARBA" id="ARBA00023015"/>
    </source>
</evidence>
<gene>
    <name evidence="10" type="ORF">HRI_000823300</name>
</gene>
<dbReference type="InterPro" id="IPR036955">
    <property type="entry name" value="AP2/ERF_dom_sf"/>
</dbReference>
<dbReference type="GO" id="GO:0003677">
    <property type="term" value="F:DNA binding"/>
    <property type="evidence" value="ECO:0007669"/>
    <property type="project" value="UniProtKB-KW"/>
</dbReference>
<dbReference type="Gene3D" id="3.30.730.10">
    <property type="entry name" value="AP2/ERF domain"/>
    <property type="match status" value="1"/>
</dbReference>
<comment type="caution">
    <text evidence="10">The sequence shown here is derived from an EMBL/GenBank/DDBJ whole genome shotgun (WGS) entry which is preliminary data.</text>
</comment>
<evidence type="ECO:0000259" key="9">
    <source>
        <dbReference type="PROSITE" id="PS51032"/>
    </source>
</evidence>
<dbReference type="SMART" id="SM00380">
    <property type="entry name" value="AP2"/>
    <property type="match status" value="1"/>
</dbReference>
<dbReference type="GO" id="GO:0005634">
    <property type="term" value="C:nucleus"/>
    <property type="evidence" value="ECO:0007669"/>
    <property type="project" value="UniProtKB-SubCell"/>
</dbReference>
<dbReference type="PROSITE" id="PS51032">
    <property type="entry name" value="AP2_ERF"/>
    <property type="match status" value="1"/>
</dbReference>
<accession>A0A9W7LQB5</accession>
<dbReference type="SUPFAM" id="SSF54171">
    <property type="entry name" value="DNA-binding domain"/>
    <property type="match status" value="1"/>
</dbReference>
<sequence>MEPSSKFPKNIRIIYSDPYATDSSTDEEQEMNRTKNPILGFKRFVKEITCYAVPFDSSKTDGKSLQKSCTKGVRRRRWGKFAAEIRDPFAKKRIWLGTFDTAEEAAAALRTKEREFETMKAAMYNTNSSVALSSPLSVLKDSANAIEMEDNGEEKSMYVMKKSVKEYKFVQECKTTVDKEVVSVKDLWKDEASSVMVLWEPPSASDSWEDLFGPCGFETHMPNLCDNLLLSDAVVDHLPEDAKLIELPDMVIDNEDIAWVDEI</sequence>
<comment type="similarity">
    <text evidence="8">Belongs to the AP2/ERF transcription factor family. ERF subfamily.</text>
</comment>
<keyword evidence="7" id="KW-0539">Nucleus</keyword>
<dbReference type="AlphaFoldDB" id="A0A9W7LQB5"/>
<evidence type="ECO:0000256" key="4">
    <source>
        <dbReference type="ARBA" id="ARBA00023125"/>
    </source>
</evidence>
<evidence type="ECO:0000256" key="1">
    <source>
        <dbReference type="ARBA" id="ARBA00004123"/>
    </source>
</evidence>
<dbReference type="EMBL" id="BSYR01000010">
    <property type="protein sequence ID" value="GMI71540.1"/>
    <property type="molecule type" value="Genomic_DNA"/>
</dbReference>
<protein>
    <recommendedName>
        <fullName evidence="9">AP2/ERF domain-containing protein</fullName>
    </recommendedName>
</protein>
<comment type="subcellular location">
    <subcellularLocation>
        <location evidence="1">Nucleus</location>
    </subcellularLocation>
</comment>
<feature type="domain" description="AP2/ERF" evidence="9">
    <location>
        <begin position="69"/>
        <end position="129"/>
    </location>
</feature>
<dbReference type="InterPro" id="IPR050913">
    <property type="entry name" value="AP2/ERF_ERF"/>
</dbReference>
<reference evidence="10" key="1">
    <citation type="submission" date="2023-05" db="EMBL/GenBank/DDBJ databases">
        <title>Genome and transcriptome analyses reveal genes involved in the formation of fine ridges on petal epidermal cells in Hibiscus trionum.</title>
        <authorList>
            <person name="Koshimizu S."/>
            <person name="Masuda S."/>
            <person name="Ishii T."/>
            <person name="Shirasu K."/>
            <person name="Hoshino A."/>
            <person name="Arita M."/>
        </authorList>
    </citation>
    <scope>NUCLEOTIDE SEQUENCE</scope>
    <source>
        <strain evidence="10">Hamamatsu line</strain>
    </source>
</reference>
<dbReference type="GO" id="GO:0009873">
    <property type="term" value="P:ethylene-activated signaling pathway"/>
    <property type="evidence" value="ECO:0007669"/>
    <property type="project" value="UniProtKB-KW"/>
</dbReference>
<dbReference type="CDD" id="cd00018">
    <property type="entry name" value="AP2"/>
    <property type="match status" value="1"/>
</dbReference>
<keyword evidence="3" id="KW-0805">Transcription regulation</keyword>
<dbReference type="PRINTS" id="PR00367">
    <property type="entry name" value="ETHRSPELEMNT"/>
</dbReference>
<proteinExistence type="inferred from homology"/>
<dbReference type="InterPro" id="IPR016177">
    <property type="entry name" value="DNA-bd_dom_sf"/>
</dbReference>
<dbReference type="PANTHER" id="PTHR31194:SF140">
    <property type="entry name" value="ETHYLENE-RESPONSIVE TRANSCRIPTION FACTOR CRF2"/>
    <property type="match status" value="1"/>
</dbReference>
<evidence type="ECO:0000256" key="5">
    <source>
        <dbReference type="ARBA" id="ARBA00023159"/>
    </source>
</evidence>
<keyword evidence="2" id="KW-0936">Ethylene signaling pathway</keyword>
<evidence type="ECO:0000313" key="10">
    <source>
        <dbReference type="EMBL" id="GMI71540.1"/>
    </source>
</evidence>
<keyword evidence="11" id="KW-1185">Reference proteome</keyword>
<dbReference type="Pfam" id="PF00847">
    <property type="entry name" value="AP2"/>
    <property type="match status" value="1"/>
</dbReference>
<evidence type="ECO:0000256" key="7">
    <source>
        <dbReference type="ARBA" id="ARBA00023242"/>
    </source>
</evidence>
<organism evidence="10 11">
    <name type="scientific">Hibiscus trionum</name>
    <name type="common">Flower of an hour</name>
    <dbReference type="NCBI Taxonomy" id="183268"/>
    <lineage>
        <taxon>Eukaryota</taxon>
        <taxon>Viridiplantae</taxon>
        <taxon>Streptophyta</taxon>
        <taxon>Embryophyta</taxon>
        <taxon>Tracheophyta</taxon>
        <taxon>Spermatophyta</taxon>
        <taxon>Magnoliopsida</taxon>
        <taxon>eudicotyledons</taxon>
        <taxon>Gunneridae</taxon>
        <taxon>Pentapetalae</taxon>
        <taxon>rosids</taxon>
        <taxon>malvids</taxon>
        <taxon>Malvales</taxon>
        <taxon>Malvaceae</taxon>
        <taxon>Malvoideae</taxon>
        <taxon>Hibiscus</taxon>
    </lineage>
</organism>
<evidence type="ECO:0000256" key="8">
    <source>
        <dbReference type="ARBA" id="ARBA00024343"/>
    </source>
</evidence>
<keyword evidence="4" id="KW-0238">DNA-binding</keyword>
<dbReference type="Proteomes" id="UP001165190">
    <property type="component" value="Unassembled WGS sequence"/>
</dbReference>
<name>A0A9W7LQB5_HIBTR</name>
<evidence type="ECO:0000256" key="6">
    <source>
        <dbReference type="ARBA" id="ARBA00023163"/>
    </source>
</evidence>
<keyword evidence="6" id="KW-0804">Transcription</keyword>
<evidence type="ECO:0000256" key="2">
    <source>
        <dbReference type="ARBA" id="ARBA00022745"/>
    </source>
</evidence>
<dbReference type="OrthoDB" id="1917565at2759"/>
<dbReference type="InterPro" id="IPR001471">
    <property type="entry name" value="AP2/ERF_dom"/>
</dbReference>
<evidence type="ECO:0000313" key="11">
    <source>
        <dbReference type="Proteomes" id="UP001165190"/>
    </source>
</evidence>